<organism evidence="1 2">
    <name type="scientific">Shimazuella alba</name>
    <dbReference type="NCBI Taxonomy" id="2690964"/>
    <lineage>
        <taxon>Bacteria</taxon>
        <taxon>Bacillati</taxon>
        <taxon>Bacillota</taxon>
        <taxon>Bacilli</taxon>
        <taxon>Bacillales</taxon>
        <taxon>Thermoactinomycetaceae</taxon>
        <taxon>Shimazuella</taxon>
    </lineage>
</organism>
<comment type="caution">
    <text evidence="1">The sequence shown here is derived from an EMBL/GenBank/DDBJ whole genome shotgun (WGS) entry which is preliminary data.</text>
</comment>
<dbReference type="Proteomes" id="UP000430692">
    <property type="component" value="Unassembled WGS sequence"/>
</dbReference>
<evidence type="ECO:0000313" key="2">
    <source>
        <dbReference type="Proteomes" id="UP000430692"/>
    </source>
</evidence>
<reference evidence="1 2" key="1">
    <citation type="submission" date="2019-12" db="EMBL/GenBank/DDBJ databases">
        <title>Whole-genome analyses of novel actinobacteria.</title>
        <authorList>
            <person name="Sahin N."/>
            <person name="Saygin H."/>
        </authorList>
    </citation>
    <scope>NUCLEOTIDE SEQUENCE [LARGE SCALE GENOMIC DNA]</scope>
    <source>
        <strain evidence="1 2">KC615</strain>
    </source>
</reference>
<accession>A0A6I4VXG0</accession>
<protein>
    <submittedName>
        <fullName evidence="1">Uncharacterized protein</fullName>
    </submittedName>
</protein>
<evidence type="ECO:0000313" key="1">
    <source>
        <dbReference type="EMBL" id="MXQ55268.1"/>
    </source>
</evidence>
<dbReference type="AlphaFoldDB" id="A0A6I4VXG0"/>
<sequence>MNKAKVIYLQDNNGNKPALDSLFEMAQKANAGDKLCIRLLPLIRLGLRDIEKHGIPDWDAFQNYQFVTTESNGFLVTLNVVRQLKYSPPLLELQVNQDSFPTGRRKDDYTFRMLFFTHYHNGIQYICCTDSTIMKTNSSIAFAKMVTDSSQMHTDFIRDPIKYIGR</sequence>
<proteinExistence type="predicted"/>
<name>A0A6I4VXG0_9BACL</name>
<gene>
    <name evidence="1" type="ORF">GSM42_16415</name>
</gene>
<dbReference type="RefSeq" id="WP_160802622.1">
    <property type="nucleotide sequence ID" value="NZ_WUUL01000013.1"/>
</dbReference>
<keyword evidence="2" id="KW-1185">Reference proteome</keyword>
<dbReference type="EMBL" id="WUUL01000013">
    <property type="protein sequence ID" value="MXQ55268.1"/>
    <property type="molecule type" value="Genomic_DNA"/>
</dbReference>